<feature type="region of interest" description="Disordered" evidence="1">
    <location>
        <begin position="180"/>
        <end position="235"/>
    </location>
</feature>
<evidence type="ECO:0000313" key="2">
    <source>
        <dbReference type="EMBL" id="TDL26822.1"/>
    </source>
</evidence>
<sequence length="235" mass="25127">MSSFTSKTLSNGTLSLRFMQRAQSSRVEATQAPVRDDAEWEVAPAVREAWGLSSPNADDTVEHDASYLPFLFGTHDVEPKLKGRRAFNKHGVEVDTIKVEEKVDISADFPAGMRPTSLSGAGGSIYREQKGTSEDASAKTKGTSKGKEKAKPVQVLQMISADADVGVDLRASRAKAQGFMRPAGVDSPSSTAVVKSDGKARKRSNSTHASAVADVNGFADVESKPKKKKKRTSGE</sequence>
<dbReference type="STRING" id="50990.A0A4Y7QI84"/>
<feature type="region of interest" description="Disordered" evidence="1">
    <location>
        <begin position="114"/>
        <end position="151"/>
    </location>
</feature>
<dbReference type="AlphaFoldDB" id="A0A4Y7QI84"/>
<organism evidence="2 3">
    <name type="scientific">Rickenella mellea</name>
    <dbReference type="NCBI Taxonomy" id="50990"/>
    <lineage>
        <taxon>Eukaryota</taxon>
        <taxon>Fungi</taxon>
        <taxon>Dikarya</taxon>
        <taxon>Basidiomycota</taxon>
        <taxon>Agaricomycotina</taxon>
        <taxon>Agaricomycetes</taxon>
        <taxon>Hymenochaetales</taxon>
        <taxon>Rickenellaceae</taxon>
        <taxon>Rickenella</taxon>
    </lineage>
</organism>
<dbReference type="VEuPathDB" id="FungiDB:BD410DRAFT_835945"/>
<evidence type="ECO:0000256" key="1">
    <source>
        <dbReference type="SAM" id="MobiDB-lite"/>
    </source>
</evidence>
<reference evidence="2 3" key="1">
    <citation type="submission" date="2018-06" db="EMBL/GenBank/DDBJ databases">
        <title>A transcriptomic atlas of mushroom development highlights an independent origin of complex multicellularity.</title>
        <authorList>
            <consortium name="DOE Joint Genome Institute"/>
            <person name="Krizsan K."/>
            <person name="Almasi E."/>
            <person name="Merenyi Z."/>
            <person name="Sahu N."/>
            <person name="Viragh M."/>
            <person name="Koszo T."/>
            <person name="Mondo S."/>
            <person name="Kiss B."/>
            <person name="Balint B."/>
            <person name="Kues U."/>
            <person name="Barry K."/>
            <person name="Hegedus J.C."/>
            <person name="Henrissat B."/>
            <person name="Johnson J."/>
            <person name="Lipzen A."/>
            <person name="Ohm R."/>
            <person name="Nagy I."/>
            <person name="Pangilinan J."/>
            <person name="Yan J."/>
            <person name="Xiong Y."/>
            <person name="Grigoriev I.V."/>
            <person name="Hibbett D.S."/>
            <person name="Nagy L.G."/>
        </authorList>
    </citation>
    <scope>NUCLEOTIDE SEQUENCE [LARGE SCALE GENOMIC DNA]</scope>
    <source>
        <strain evidence="2 3">SZMC22713</strain>
    </source>
</reference>
<keyword evidence="3" id="KW-1185">Reference proteome</keyword>
<dbReference type="Proteomes" id="UP000294933">
    <property type="component" value="Unassembled WGS sequence"/>
</dbReference>
<dbReference type="EMBL" id="ML170160">
    <property type="protein sequence ID" value="TDL26822.1"/>
    <property type="molecule type" value="Genomic_DNA"/>
</dbReference>
<proteinExistence type="predicted"/>
<feature type="compositionally biased region" description="Basic residues" evidence="1">
    <location>
        <begin position="225"/>
        <end position="235"/>
    </location>
</feature>
<gene>
    <name evidence="2" type="ORF">BD410DRAFT_835945</name>
</gene>
<accession>A0A4Y7QI84</accession>
<name>A0A4Y7QI84_9AGAM</name>
<evidence type="ECO:0000313" key="3">
    <source>
        <dbReference type="Proteomes" id="UP000294933"/>
    </source>
</evidence>
<dbReference type="OrthoDB" id="3251271at2759"/>
<protein>
    <submittedName>
        <fullName evidence="2">Uncharacterized protein</fullName>
    </submittedName>
</protein>
<feature type="compositionally biased region" description="Basic and acidic residues" evidence="1">
    <location>
        <begin position="127"/>
        <end position="138"/>
    </location>
</feature>